<dbReference type="AlphaFoldDB" id="A0AAD1YVU2"/>
<dbReference type="PANTHER" id="PTHR46407:SF3">
    <property type="entry name" value="OS02G0208700 PROTEIN"/>
    <property type="match status" value="1"/>
</dbReference>
<dbReference type="InterPro" id="IPR044595">
    <property type="entry name" value="KMD1-4"/>
</dbReference>
<evidence type="ECO:0000313" key="3">
    <source>
        <dbReference type="Proteomes" id="UP000834106"/>
    </source>
</evidence>
<dbReference type="Pfam" id="PF01344">
    <property type="entry name" value="Kelch_1"/>
    <property type="match status" value="3"/>
</dbReference>
<dbReference type="Pfam" id="PF00646">
    <property type="entry name" value="F-box"/>
    <property type="match status" value="1"/>
</dbReference>
<name>A0AAD1YVU2_9LAMI</name>
<sequence>MNMELIPGLPYDVGLECLIRVPYNHFSSVASVCRNWSHQINEPEFWRHRKSAGLTQKVIIMAQARTDSNLKLRVNKYSGAPVYRLTLFEPKTGYWAELPMIPEYSDGLPMFCHVVGVGVNLVVIGGWNSVTWEVLNTVFIYNFASATWRRGTDMPGCRRSFFACASDSDRMVFVAGGHDTKKRAMKSAMAYDLLTNTWVLLPDMARECDESKGVIHRGKFHVIGGYHTSMQGRFECSAEEFDVTTWQWGPVQEDFLNTATCPRNCVDGGNMLLYMPRETIMAARQGSTWQDVAELPADVRRVNLVVIGGWNSVTWEVLNTVFIYNFASATWRRGGHDTKKRAMKSAMAYDLLTNTWVLLPDMARECDESKGVIHRGKFHVIGGYHTSMQGRFECSAEEFDVTTWQWGPVQEDFLNTATCPRNCVDGGNMLLYMPRETIMAARQGSTWQDVAELPADVRSTSYMTAWQGNLFVIGSGGFGAPHKGYLLDLKSYKWEKVDIAENFSGHVRSGCCLKL</sequence>
<dbReference type="InterPro" id="IPR001810">
    <property type="entry name" value="F-box_dom"/>
</dbReference>
<organism evidence="2 3">
    <name type="scientific">Fraxinus pennsylvanica</name>
    <dbReference type="NCBI Taxonomy" id="56036"/>
    <lineage>
        <taxon>Eukaryota</taxon>
        <taxon>Viridiplantae</taxon>
        <taxon>Streptophyta</taxon>
        <taxon>Embryophyta</taxon>
        <taxon>Tracheophyta</taxon>
        <taxon>Spermatophyta</taxon>
        <taxon>Magnoliopsida</taxon>
        <taxon>eudicotyledons</taxon>
        <taxon>Gunneridae</taxon>
        <taxon>Pentapetalae</taxon>
        <taxon>asterids</taxon>
        <taxon>lamiids</taxon>
        <taxon>Lamiales</taxon>
        <taxon>Oleaceae</taxon>
        <taxon>Oleeae</taxon>
        <taxon>Fraxinus</taxon>
    </lineage>
</organism>
<feature type="domain" description="F-box" evidence="1">
    <location>
        <begin position="7"/>
        <end position="48"/>
    </location>
</feature>
<dbReference type="Gene3D" id="1.20.1280.50">
    <property type="match status" value="1"/>
</dbReference>
<dbReference type="SUPFAM" id="SSF81383">
    <property type="entry name" value="F-box domain"/>
    <property type="match status" value="1"/>
</dbReference>
<dbReference type="SUPFAM" id="SSF117281">
    <property type="entry name" value="Kelch motif"/>
    <property type="match status" value="2"/>
</dbReference>
<dbReference type="CDD" id="cd22152">
    <property type="entry name" value="F-box_AtAFR-like"/>
    <property type="match status" value="1"/>
</dbReference>
<dbReference type="InterPro" id="IPR015915">
    <property type="entry name" value="Kelch-typ_b-propeller"/>
</dbReference>
<proteinExistence type="predicted"/>
<dbReference type="Gene3D" id="2.120.10.80">
    <property type="entry name" value="Kelch-type beta propeller"/>
    <property type="match status" value="2"/>
</dbReference>
<protein>
    <recommendedName>
        <fullName evidence="1">F-box domain-containing protein</fullName>
    </recommendedName>
</protein>
<dbReference type="InterPro" id="IPR036047">
    <property type="entry name" value="F-box-like_dom_sf"/>
</dbReference>
<dbReference type="Proteomes" id="UP000834106">
    <property type="component" value="Chromosome 3"/>
</dbReference>
<dbReference type="GO" id="GO:0080037">
    <property type="term" value="P:negative regulation of cytokinin-activated signaling pathway"/>
    <property type="evidence" value="ECO:0007669"/>
    <property type="project" value="InterPro"/>
</dbReference>
<gene>
    <name evidence="2" type="ORF">FPE_LOCUS5174</name>
</gene>
<evidence type="ECO:0000313" key="2">
    <source>
        <dbReference type="EMBL" id="CAI9757744.1"/>
    </source>
</evidence>
<dbReference type="GO" id="GO:2000762">
    <property type="term" value="P:regulation of phenylpropanoid metabolic process"/>
    <property type="evidence" value="ECO:0007669"/>
    <property type="project" value="InterPro"/>
</dbReference>
<dbReference type="SMART" id="SM00612">
    <property type="entry name" value="Kelch"/>
    <property type="match status" value="3"/>
</dbReference>
<reference evidence="2" key="1">
    <citation type="submission" date="2023-05" db="EMBL/GenBank/DDBJ databases">
        <authorList>
            <person name="Huff M."/>
        </authorList>
    </citation>
    <scope>NUCLEOTIDE SEQUENCE</scope>
</reference>
<keyword evidence="3" id="KW-1185">Reference proteome</keyword>
<evidence type="ECO:0000259" key="1">
    <source>
        <dbReference type="Pfam" id="PF00646"/>
    </source>
</evidence>
<dbReference type="InterPro" id="IPR006652">
    <property type="entry name" value="Kelch_1"/>
</dbReference>
<dbReference type="PANTHER" id="PTHR46407">
    <property type="entry name" value="OS02G0208700 PROTEIN"/>
    <property type="match status" value="1"/>
</dbReference>
<accession>A0AAD1YVU2</accession>
<dbReference type="EMBL" id="OU503038">
    <property type="protein sequence ID" value="CAI9757744.1"/>
    <property type="molecule type" value="Genomic_DNA"/>
</dbReference>